<reference evidence="2 3" key="1">
    <citation type="submission" date="2023-11" db="EMBL/GenBank/DDBJ databases">
        <title>Plant-associative lifestyle of Vibrio porteresiae and its evolutionary dynamics.</title>
        <authorList>
            <person name="Rameshkumar N."/>
            <person name="Kirti K."/>
        </authorList>
    </citation>
    <scope>NUCLEOTIDE SEQUENCE [LARGE SCALE GENOMIC DNA]</scope>
    <source>
        <strain evidence="2 3">MSSRF30</strain>
    </source>
</reference>
<sequence length="184" mass="21251">MTTSIISRFPSLIRVGHVHHFKKKGTLLNEGDICDSVFIIEKGCVRSWFNGDGHDVTFQFFFEGDIATSFESLKRNLPALYNIETITEARLRVISKNELVQLLDSDNSIKQAVDDYIAERLYHYQALFISRIKNNPQQRYEELLNLQPDIFDKVPHHYIATYLGMTPVSLSRIKAKNKRSVNNC</sequence>
<dbReference type="RefSeq" id="WP_261895427.1">
    <property type="nucleotide sequence ID" value="NZ_AP024895.1"/>
</dbReference>
<dbReference type="CDD" id="cd00038">
    <property type="entry name" value="CAP_ED"/>
    <property type="match status" value="1"/>
</dbReference>
<evidence type="ECO:0000259" key="1">
    <source>
        <dbReference type="PROSITE" id="PS50042"/>
    </source>
</evidence>
<gene>
    <name evidence="2" type="ORF">R8Z52_07505</name>
</gene>
<protein>
    <submittedName>
        <fullName evidence="2">Crp/Fnr family transcriptional regulator</fullName>
    </submittedName>
</protein>
<dbReference type="EMBL" id="CP138203">
    <property type="protein sequence ID" value="WPC75033.1"/>
    <property type="molecule type" value="Genomic_DNA"/>
</dbReference>
<dbReference type="InterPro" id="IPR000595">
    <property type="entry name" value="cNMP-bd_dom"/>
</dbReference>
<organism evidence="2 3">
    <name type="scientific">Vibrio porteresiae DSM 19223</name>
    <dbReference type="NCBI Taxonomy" id="1123496"/>
    <lineage>
        <taxon>Bacteria</taxon>
        <taxon>Pseudomonadati</taxon>
        <taxon>Pseudomonadota</taxon>
        <taxon>Gammaproteobacteria</taxon>
        <taxon>Vibrionales</taxon>
        <taxon>Vibrionaceae</taxon>
        <taxon>Vibrio</taxon>
    </lineage>
</organism>
<dbReference type="Proteomes" id="UP001304071">
    <property type="component" value="Chromosome 1"/>
</dbReference>
<proteinExistence type="predicted"/>
<dbReference type="PROSITE" id="PS50042">
    <property type="entry name" value="CNMP_BINDING_3"/>
    <property type="match status" value="1"/>
</dbReference>
<name>A0ABZ0QHV9_9VIBR</name>
<keyword evidence="3" id="KW-1185">Reference proteome</keyword>
<dbReference type="Gene3D" id="2.60.120.10">
    <property type="entry name" value="Jelly Rolls"/>
    <property type="match status" value="1"/>
</dbReference>
<feature type="domain" description="Cyclic nucleotide-binding" evidence="1">
    <location>
        <begin position="20"/>
        <end position="120"/>
    </location>
</feature>
<dbReference type="InterPro" id="IPR014710">
    <property type="entry name" value="RmlC-like_jellyroll"/>
</dbReference>
<evidence type="ECO:0000313" key="2">
    <source>
        <dbReference type="EMBL" id="WPC75033.1"/>
    </source>
</evidence>
<dbReference type="InterPro" id="IPR018490">
    <property type="entry name" value="cNMP-bd_dom_sf"/>
</dbReference>
<evidence type="ECO:0000313" key="3">
    <source>
        <dbReference type="Proteomes" id="UP001304071"/>
    </source>
</evidence>
<dbReference type="SUPFAM" id="SSF51206">
    <property type="entry name" value="cAMP-binding domain-like"/>
    <property type="match status" value="1"/>
</dbReference>
<accession>A0ABZ0QHV9</accession>
<dbReference type="Pfam" id="PF00027">
    <property type="entry name" value="cNMP_binding"/>
    <property type="match status" value="1"/>
</dbReference>